<dbReference type="InterPro" id="IPR053164">
    <property type="entry name" value="IS1016-like_transposase"/>
</dbReference>
<dbReference type="Proteomes" id="UP000031668">
    <property type="component" value="Unassembled WGS sequence"/>
</dbReference>
<dbReference type="AlphaFoldDB" id="A0A0C2N4E9"/>
<protein>
    <recommendedName>
        <fullName evidence="1">ISXO2-like transposase domain-containing protein</fullName>
    </recommendedName>
</protein>
<dbReference type="PANTHER" id="PTHR47163:SF2">
    <property type="entry name" value="SI:DKEY-17M8.2"/>
    <property type="match status" value="1"/>
</dbReference>
<name>A0A0C2N4E9_THEKT</name>
<reference evidence="2 3" key="1">
    <citation type="journal article" date="2014" name="Genome Biol. Evol.">
        <title>The genome of the myxosporean Thelohanellus kitauei shows adaptations to nutrient acquisition within its fish host.</title>
        <authorList>
            <person name="Yang Y."/>
            <person name="Xiong J."/>
            <person name="Zhou Z."/>
            <person name="Huo F."/>
            <person name="Miao W."/>
            <person name="Ran C."/>
            <person name="Liu Y."/>
            <person name="Zhang J."/>
            <person name="Feng J."/>
            <person name="Wang M."/>
            <person name="Wang M."/>
            <person name="Wang L."/>
            <person name="Yao B."/>
        </authorList>
    </citation>
    <scope>NUCLEOTIDE SEQUENCE [LARGE SCALE GENOMIC DNA]</scope>
    <source>
        <strain evidence="2">Wuqing</strain>
    </source>
</reference>
<evidence type="ECO:0000259" key="1">
    <source>
        <dbReference type="Pfam" id="PF12762"/>
    </source>
</evidence>
<evidence type="ECO:0000313" key="3">
    <source>
        <dbReference type="Proteomes" id="UP000031668"/>
    </source>
</evidence>
<evidence type="ECO:0000313" key="2">
    <source>
        <dbReference type="EMBL" id="KII74541.1"/>
    </source>
</evidence>
<dbReference type="OrthoDB" id="5979044at2759"/>
<sequence length="221" mass="25706">MESQKEVFSLNNSLRSLNNNNSSKTHGFNIAGFVGRGQPIQKKPGLKKTCTTSYGIRNSMILEKYVHRISWRSYELNEAGKEEWKSTKANFIWLDTTRIYQQDKLQIFIRKVPNRKAETLLPTIQSKVLPGTKIIPENWRAYNTITSMGNDYDHLVVNNRLNFVNPRDPSERAQNIEKIWSCVTRKFRSTIKSRYKRTLGISEFLCNESTRKIDFAAFFTA</sequence>
<keyword evidence="3" id="KW-1185">Reference proteome</keyword>
<feature type="domain" description="ISXO2-like transposase" evidence="1">
    <location>
        <begin position="82"/>
        <end position="192"/>
    </location>
</feature>
<dbReference type="Pfam" id="PF12762">
    <property type="entry name" value="DDE_Tnp_IS1595"/>
    <property type="match status" value="1"/>
</dbReference>
<accession>A0A0C2N4E9</accession>
<comment type="caution">
    <text evidence="2">The sequence shown here is derived from an EMBL/GenBank/DDBJ whole genome shotgun (WGS) entry which is preliminary data.</text>
</comment>
<gene>
    <name evidence="2" type="ORF">RF11_00301</name>
</gene>
<dbReference type="EMBL" id="JWZT01000370">
    <property type="protein sequence ID" value="KII74541.1"/>
    <property type="molecule type" value="Genomic_DNA"/>
</dbReference>
<dbReference type="InterPro" id="IPR024445">
    <property type="entry name" value="Tnp_ISXO2-like"/>
</dbReference>
<dbReference type="PANTHER" id="PTHR47163">
    <property type="entry name" value="DDE_TNP_IS1595 DOMAIN-CONTAINING PROTEIN"/>
    <property type="match status" value="1"/>
</dbReference>
<organism evidence="2 3">
    <name type="scientific">Thelohanellus kitauei</name>
    <name type="common">Myxosporean</name>
    <dbReference type="NCBI Taxonomy" id="669202"/>
    <lineage>
        <taxon>Eukaryota</taxon>
        <taxon>Metazoa</taxon>
        <taxon>Cnidaria</taxon>
        <taxon>Myxozoa</taxon>
        <taxon>Myxosporea</taxon>
        <taxon>Bivalvulida</taxon>
        <taxon>Platysporina</taxon>
        <taxon>Myxobolidae</taxon>
        <taxon>Thelohanellus</taxon>
    </lineage>
</organism>
<proteinExistence type="predicted"/>